<organism evidence="2 3">
    <name type="scientific">Marinibacterium profundimaris</name>
    <dbReference type="NCBI Taxonomy" id="1679460"/>
    <lineage>
        <taxon>Bacteria</taxon>
        <taxon>Pseudomonadati</taxon>
        <taxon>Pseudomonadota</taxon>
        <taxon>Alphaproteobacteria</taxon>
        <taxon>Rhodobacterales</taxon>
        <taxon>Paracoccaceae</taxon>
        <taxon>Marinibacterium</taxon>
    </lineage>
</organism>
<gene>
    <name evidence="2" type="ORF">ATO3_15745</name>
</gene>
<proteinExistence type="predicted"/>
<keyword evidence="3" id="KW-1185">Reference proteome</keyword>
<name>A0A225NN97_9RHOB</name>
<evidence type="ECO:0000259" key="1">
    <source>
        <dbReference type="Pfam" id="PF06568"/>
    </source>
</evidence>
<dbReference type="AlphaFoldDB" id="A0A225NN97"/>
<feature type="domain" description="YjiS-like" evidence="1">
    <location>
        <begin position="26"/>
        <end position="51"/>
    </location>
</feature>
<dbReference type="Pfam" id="PF06568">
    <property type="entry name" value="YjiS-like"/>
    <property type="match status" value="1"/>
</dbReference>
<dbReference type="EMBL" id="AQQR01000006">
    <property type="protein sequence ID" value="OWU72530.1"/>
    <property type="molecule type" value="Genomic_DNA"/>
</dbReference>
<protein>
    <recommendedName>
        <fullName evidence="1">YjiS-like domain-containing protein</fullName>
    </recommendedName>
</protein>
<evidence type="ECO:0000313" key="2">
    <source>
        <dbReference type="EMBL" id="OWU72530.1"/>
    </source>
</evidence>
<dbReference type="RefSeq" id="WP_088650845.1">
    <property type="nucleotide sequence ID" value="NZ_AQQR01000006.1"/>
</dbReference>
<dbReference type="InterPro" id="IPR009506">
    <property type="entry name" value="YjiS-like"/>
</dbReference>
<dbReference type="Proteomes" id="UP000215377">
    <property type="component" value="Unassembled WGS sequence"/>
</dbReference>
<comment type="caution">
    <text evidence="2">The sequence shown here is derived from an EMBL/GenBank/DDBJ whole genome shotgun (WGS) entry which is preliminary data.</text>
</comment>
<accession>A0A225NN97</accession>
<reference evidence="2 3" key="1">
    <citation type="submission" date="2013-04" db="EMBL/GenBank/DDBJ databases">
        <title>Oceanicola sp. 22II1-22F33 Genome Sequencing.</title>
        <authorList>
            <person name="Lai Q."/>
            <person name="Li G."/>
            <person name="Shao Z."/>
        </authorList>
    </citation>
    <scope>NUCLEOTIDE SEQUENCE [LARGE SCALE GENOMIC DNA]</scope>
    <source>
        <strain evidence="2 3">22II1-22F33</strain>
    </source>
</reference>
<evidence type="ECO:0000313" key="3">
    <source>
        <dbReference type="Proteomes" id="UP000215377"/>
    </source>
</evidence>
<sequence length="67" mass="7979">MTQITRHRIASRPFPRLRLGLLVGLWRQRRRLASLDDRSLSDIGISRREAEQEASRAFWDVPAHWRN</sequence>